<organism evidence="2 3">
    <name type="scientific">Exocentrus adspersus</name>
    <dbReference type="NCBI Taxonomy" id="1586481"/>
    <lineage>
        <taxon>Eukaryota</taxon>
        <taxon>Metazoa</taxon>
        <taxon>Ecdysozoa</taxon>
        <taxon>Arthropoda</taxon>
        <taxon>Hexapoda</taxon>
        <taxon>Insecta</taxon>
        <taxon>Pterygota</taxon>
        <taxon>Neoptera</taxon>
        <taxon>Endopterygota</taxon>
        <taxon>Coleoptera</taxon>
        <taxon>Polyphaga</taxon>
        <taxon>Cucujiformia</taxon>
        <taxon>Chrysomeloidea</taxon>
        <taxon>Cerambycidae</taxon>
        <taxon>Lamiinae</taxon>
        <taxon>Acanthocinini</taxon>
        <taxon>Exocentrus</taxon>
    </lineage>
</organism>
<name>A0AAV8W3W8_9CUCU</name>
<accession>A0AAV8W3W8</accession>
<feature type="domain" description="F-box" evidence="1">
    <location>
        <begin position="33"/>
        <end position="80"/>
    </location>
</feature>
<dbReference type="Pfam" id="PF12937">
    <property type="entry name" value="F-box-like"/>
    <property type="match status" value="1"/>
</dbReference>
<proteinExistence type="predicted"/>
<dbReference type="Gene3D" id="3.80.10.10">
    <property type="entry name" value="Ribonuclease Inhibitor"/>
    <property type="match status" value="1"/>
</dbReference>
<dbReference type="InterPro" id="IPR036047">
    <property type="entry name" value="F-box-like_dom_sf"/>
</dbReference>
<dbReference type="PROSITE" id="PS50181">
    <property type="entry name" value="FBOX"/>
    <property type="match status" value="1"/>
</dbReference>
<keyword evidence="3" id="KW-1185">Reference proteome</keyword>
<gene>
    <name evidence="2" type="ORF">NQ315_004775</name>
</gene>
<dbReference type="InterPro" id="IPR001810">
    <property type="entry name" value="F-box_dom"/>
</dbReference>
<dbReference type="SUPFAM" id="SSF52047">
    <property type="entry name" value="RNI-like"/>
    <property type="match status" value="1"/>
</dbReference>
<dbReference type="EMBL" id="JANEYG010000013">
    <property type="protein sequence ID" value="KAJ8920636.1"/>
    <property type="molecule type" value="Genomic_DNA"/>
</dbReference>
<comment type="caution">
    <text evidence="2">The sequence shown here is derived from an EMBL/GenBank/DDBJ whole genome shotgun (WGS) entry which is preliminary data.</text>
</comment>
<evidence type="ECO:0000313" key="2">
    <source>
        <dbReference type="EMBL" id="KAJ8920636.1"/>
    </source>
</evidence>
<dbReference type="AlphaFoldDB" id="A0AAV8W3W8"/>
<dbReference type="InterPro" id="IPR032675">
    <property type="entry name" value="LRR_dom_sf"/>
</dbReference>
<reference evidence="2 3" key="1">
    <citation type="journal article" date="2023" name="Insect Mol. Biol.">
        <title>Genome sequencing provides insights into the evolution of gene families encoding plant cell wall-degrading enzymes in longhorned beetles.</title>
        <authorList>
            <person name="Shin N.R."/>
            <person name="Okamura Y."/>
            <person name="Kirsch R."/>
            <person name="Pauchet Y."/>
        </authorList>
    </citation>
    <scope>NUCLEOTIDE SEQUENCE [LARGE SCALE GENOMIC DNA]</scope>
    <source>
        <strain evidence="2">EAD_L_NR</strain>
    </source>
</reference>
<protein>
    <recommendedName>
        <fullName evidence="1">F-box domain-containing protein</fullName>
    </recommendedName>
</protein>
<dbReference type="SUPFAM" id="SSF81383">
    <property type="entry name" value="F-box domain"/>
    <property type="match status" value="1"/>
</dbReference>
<dbReference type="Proteomes" id="UP001159042">
    <property type="component" value="Unassembled WGS sequence"/>
</dbReference>
<dbReference type="PANTHER" id="PTHR16134:SF119">
    <property type="entry name" value="AT02038P-RELATED"/>
    <property type="match status" value="1"/>
</dbReference>
<dbReference type="Gene3D" id="1.20.1280.50">
    <property type="match status" value="1"/>
</dbReference>
<dbReference type="SMART" id="SM00256">
    <property type="entry name" value="FBOX"/>
    <property type="match status" value="1"/>
</dbReference>
<evidence type="ECO:0000313" key="3">
    <source>
        <dbReference type="Proteomes" id="UP001159042"/>
    </source>
</evidence>
<sequence>MFPQIGNNYIRKHCRTFLSYTETLIPAKRLRNCDYSYNLPDEILLHIFSFLSNKELYTVIRCVCKRWCMLASSPVLWKKITAQNEVPSRVLCKWIENSPMLREVNLKERSDFNDVTEKLVKHCKNLQSLKIENCKATVKPSLFKSRNLCKLLTKCKHLNNLHFSGIKIHSCKFFKLLSRRKPFGVAKKCSYYGPVNKRQMRALIGSIISSDCYDGATLLTSHRKISISEFLNTGNRNLANVPNVPDTVDIIWEDILNNNTEEDDDDYDAGAQMDLVQKLSEYNYLEILK</sequence>
<dbReference type="PANTHER" id="PTHR16134">
    <property type="entry name" value="F-BOX/TPR REPEAT PROTEIN POF3"/>
    <property type="match status" value="1"/>
</dbReference>
<evidence type="ECO:0000259" key="1">
    <source>
        <dbReference type="PROSITE" id="PS50181"/>
    </source>
</evidence>